<organism evidence="5 6">
    <name type="scientific">Rheinheimera riviphila</name>
    <dbReference type="NCBI Taxonomy" id="1834037"/>
    <lineage>
        <taxon>Bacteria</taxon>
        <taxon>Pseudomonadati</taxon>
        <taxon>Pseudomonadota</taxon>
        <taxon>Gammaproteobacteria</taxon>
        <taxon>Chromatiales</taxon>
        <taxon>Chromatiaceae</taxon>
        <taxon>Rheinheimera</taxon>
    </lineage>
</organism>
<dbReference type="GO" id="GO:0016740">
    <property type="term" value="F:transferase activity"/>
    <property type="evidence" value="ECO:0007669"/>
    <property type="project" value="UniProtKB-KW"/>
</dbReference>
<dbReference type="OrthoDB" id="9800846at2"/>
<evidence type="ECO:0000256" key="2">
    <source>
        <dbReference type="PIRSR" id="PIRSR620019-1"/>
    </source>
</evidence>
<dbReference type="Gene3D" id="3.40.50.20">
    <property type="match status" value="1"/>
</dbReference>
<dbReference type="Pfam" id="PF17836">
    <property type="entry name" value="PglD_N"/>
    <property type="match status" value="1"/>
</dbReference>
<sequence length="207" mass="21160">MKILAILGASGHGRVIADAALSSGLWQLIQFYDDAYPTLQCNGRFPVVGDSAALAASGLPTVVAIGDNVRRLEKQQWLQQAGLPIATVCHPSAVIACDVVLGDGCVVLAGAVINSGAQLGKACIINSRAVVEHDCELADAVHLSPAASLGGGCRLGTAVWVGIGAAVRHLITLEEFSIVGAGAAVVKPVLTRQIVAGVPAQLIKMNK</sequence>
<feature type="active site" description="Proton acceptor" evidence="2">
    <location>
        <position position="133"/>
    </location>
</feature>
<feature type="binding site" evidence="3">
    <location>
        <begin position="10"/>
        <end position="12"/>
    </location>
    <ligand>
        <name>substrate</name>
    </ligand>
</feature>
<feature type="binding site" evidence="3">
    <location>
        <position position="163"/>
    </location>
    <ligand>
        <name>acetyl-CoA</name>
        <dbReference type="ChEBI" id="CHEBI:57288"/>
    </ligand>
</feature>
<dbReference type="Gene3D" id="2.160.10.10">
    <property type="entry name" value="Hexapeptide repeat proteins"/>
    <property type="match status" value="1"/>
</dbReference>
<accession>A0A437R3C4</accession>
<proteinExistence type="inferred from homology"/>
<feature type="domain" description="PglD N-terminal" evidence="4">
    <location>
        <begin position="4"/>
        <end position="76"/>
    </location>
</feature>
<dbReference type="InterPro" id="IPR020019">
    <property type="entry name" value="AcTrfase_PglD-like"/>
</dbReference>
<evidence type="ECO:0000259" key="4">
    <source>
        <dbReference type="Pfam" id="PF17836"/>
    </source>
</evidence>
<dbReference type="Proteomes" id="UP000283077">
    <property type="component" value="Unassembled WGS sequence"/>
</dbReference>
<comment type="caution">
    <text evidence="5">The sequence shown here is derived from an EMBL/GenBank/DDBJ whole genome shotgun (WGS) entry which is preliminary data.</text>
</comment>
<gene>
    <name evidence="5" type="ORF">EOE67_03545</name>
</gene>
<dbReference type="RefSeq" id="WP_127697668.1">
    <property type="nucleotide sequence ID" value="NZ_SACS01000002.1"/>
</dbReference>
<evidence type="ECO:0000313" key="6">
    <source>
        <dbReference type="Proteomes" id="UP000283077"/>
    </source>
</evidence>
<dbReference type="EMBL" id="SACS01000002">
    <property type="protein sequence ID" value="RVU41286.1"/>
    <property type="molecule type" value="Genomic_DNA"/>
</dbReference>
<evidence type="ECO:0000313" key="5">
    <source>
        <dbReference type="EMBL" id="RVU41286.1"/>
    </source>
</evidence>
<keyword evidence="5" id="KW-0808">Transferase</keyword>
<dbReference type="InterPro" id="IPR011004">
    <property type="entry name" value="Trimer_LpxA-like_sf"/>
</dbReference>
<name>A0A437R3C4_9GAMM</name>
<dbReference type="AlphaFoldDB" id="A0A437R3C4"/>
<keyword evidence="6" id="KW-1185">Reference proteome</keyword>
<protein>
    <submittedName>
        <fullName evidence="5">Acetyltransferase</fullName>
    </submittedName>
</protein>
<dbReference type="PANTHER" id="PTHR43300">
    <property type="entry name" value="ACETYLTRANSFERASE"/>
    <property type="match status" value="1"/>
</dbReference>
<dbReference type="PANTHER" id="PTHR43300:SF7">
    <property type="entry name" value="UDP-N-ACETYLBACILLOSAMINE N-ACETYLTRANSFERASE"/>
    <property type="match status" value="1"/>
</dbReference>
<evidence type="ECO:0000256" key="3">
    <source>
        <dbReference type="PIRSR" id="PIRSR620019-2"/>
    </source>
</evidence>
<feature type="binding site" evidence="3">
    <location>
        <position position="142"/>
    </location>
    <ligand>
        <name>acetyl-CoA</name>
        <dbReference type="ChEBI" id="CHEBI:57288"/>
    </ligand>
</feature>
<evidence type="ECO:0000256" key="1">
    <source>
        <dbReference type="ARBA" id="ARBA00007274"/>
    </source>
</evidence>
<dbReference type="NCBIfam" id="TIGR03570">
    <property type="entry name" value="NeuD_NnaD"/>
    <property type="match status" value="1"/>
</dbReference>
<dbReference type="SUPFAM" id="SSF51161">
    <property type="entry name" value="Trimeric LpxA-like enzymes"/>
    <property type="match status" value="1"/>
</dbReference>
<feature type="binding site" evidence="3">
    <location>
        <position position="66"/>
    </location>
    <ligand>
        <name>substrate</name>
    </ligand>
</feature>
<dbReference type="CDD" id="cd03360">
    <property type="entry name" value="LbH_AT_putative"/>
    <property type="match status" value="1"/>
</dbReference>
<dbReference type="InterPro" id="IPR041561">
    <property type="entry name" value="PglD_N"/>
</dbReference>
<reference evidence="5 6" key="1">
    <citation type="submission" date="2019-01" db="EMBL/GenBank/DDBJ databases">
        <authorList>
            <person name="Chen W.-M."/>
        </authorList>
    </citation>
    <scope>NUCLEOTIDE SEQUENCE [LARGE SCALE GENOMIC DNA]</scope>
    <source>
        <strain evidence="5 6">KYPC3</strain>
    </source>
</reference>
<feature type="site" description="Increases basicity of active site His" evidence="2">
    <location>
        <position position="134"/>
    </location>
</feature>
<comment type="similarity">
    <text evidence="1">Belongs to the transferase hexapeptide repeat family.</text>
</comment>
<dbReference type="InterPro" id="IPR050179">
    <property type="entry name" value="Trans_hexapeptide_repeat"/>
</dbReference>